<organism evidence="1 2">
    <name type="scientific">Glutamicibacter halophytocola</name>
    <dbReference type="NCBI Taxonomy" id="1933880"/>
    <lineage>
        <taxon>Bacteria</taxon>
        <taxon>Bacillati</taxon>
        <taxon>Actinomycetota</taxon>
        <taxon>Actinomycetes</taxon>
        <taxon>Micrococcales</taxon>
        <taxon>Micrococcaceae</taxon>
        <taxon>Glutamicibacter</taxon>
    </lineage>
</organism>
<name>A0AA94XUH4_9MICC</name>
<dbReference type="EMBL" id="CP102487">
    <property type="protein sequence ID" value="UUX60150.1"/>
    <property type="molecule type" value="Genomic_DNA"/>
</dbReference>
<evidence type="ECO:0000313" key="1">
    <source>
        <dbReference type="EMBL" id="UUX60150.1"/>
    </source>
</evidence>
<reference evidence="1" key="1">
    <citation type="journal article" date="2022" name="Pest Manag. Sci.">
        <title>Glutamicibacter halophytocola-mediated host fitness of potato tuber moth on Solanaceae crops.</title>
        <authorList>
            <person name="Wang W."/>
            <person name="Xiao G."/>
            <person name="Du G."/>
            <person name="Chang L."/>
            <person name="Yang Y."/>
            <person name="Ye J."/>
            <person name="Chen B."/>
        </authorList>
    </citation>
    <scope>NUCLEOTIDE SEQUENCE</scope>
    <source>
        <strain evidence="1">S2</strain>
    </source>
</reference>
<proteinExistence type="predicted"/>
<dbReference type="RefSeq" id="WP_257746135.1">
    <property type="nucleotide sequence ID" value="NZ_CP102487.1"/>
</dbReference>
<protein>
    <submittedName>
        <fullName evidence="1">Uncharacterized protein</fullName>
    </submittedName>
</protein>
<dbReference type="Proteomes" id="UP001060018">
    <property type="component" value="Chromosome"/>
</dbReference>
<sequence length="132" mass="14785">MSTSNTPESEFSERTVAAYRELAEHQPRTYKDGWRCVKCGFVALGSELKGSDDPFAMHQIEAVLPIVSEGDSEEAKALADMTIMASVKEIGFSDEQGKIHIGLSIFETPWILKAFRLGKRVRLQVHENREEA</sequence>
<accession>A0AA94XUH4</accession>
<evidence type="ECO:0000313" key="2">
    <source>
        <dbReference type="Proteomes" id="UP001060018"/>
    </source>
</evidence>
<dbReference type="AlphaFoldDB" id="A0AA94XUH4"/>
<gene>
    <name evidence="1" type="ORF">NUH22_05940</name>
</gene>